<dbReference type="AlphaFoldDB" id="A0A1J7BE07"/>
<dbReference type="Pfam" id="PF01464">
    <property type="entry name" value="SLT"/>
    <property type="match status" value="1"/>
</dbReference>
<feature type="transmembrane region" description="Helical" evidence="5">
    <location>
        <begin position="6"/>
        <end position="30"/>
    </location>
</feature>
<evidence type="ECO:0000256" key="1">
    <source>
        <dbReference type="ARBA" id="ARBA00007074"/>
    </source>
</evidence>
<dbReference type="Gene3D" id="3.90.1720.10">
    <property type="entry name" value="endopeptidase domain like (from Nostoc punctiforme)"/>
    <property type="match status" value="1"/>
</dbReference>
<dbReference type="STRING" id="1428644.BIV57_13850"/>
<evidence type="ECO:0000313" key="8">
    <source>
        <dbReference type="Proteomes" id="UP000243342"/>
    </source>
</evidence>
<reference evidence="7 8" key="1">
    <citation type="submission" date="2016-10" db="EMBL/GenBank/DDBJ databases">
        <title>Genome sequence of Streptomyces gilvigriseus MUSC 26.</title>
        <authorList>
            <person name="Lee L.-H."/>
            <person name="Ser H.-L."/>
        </authorList>
    </citation>
    <scope>NUCLEOTIDE SEQUENCE [LARGE SCALE GENOMIC DNA]</scope>
    <source>
        <strain evidence="7 8">MUSC 26</strain>
    </source>
</reference>
<evidence type="ECO:0000256" key="5">
    <source>
        <dbReference type="SAM" id="Phobius"/>
    </source>
</evidence>
<dbReference type="OrthoDB" id="9815778at2"/>
<evidence type="ECO:0000259" key="6">
    <source>
        <dbReference type="PROSITE" id="PS51935"/>
    </source>
</evidence>
<evidence type="ECO:0000313" key="7">
    <source>
        <dbReference type="EMBL" id="OIV36907.1"/>
    </source>
</evidence>
<dbReference type="GO" id="GO:0006508">
    <property type="term" value="P:proteolysis"/>
    <property type="evidence" value="ECO:0007669"/>
    <property type="project" value="UniProtKB-KW"/>
</dbReference>
<dbReference type="GO" id="GO:0008234">
    <property type="term" value="F:cysteine-type peptidase activity"/>
    <property type="evidence" value="ECO:0007669"/>
    <property type="project" value="UniProtKB-KW"/>
</dbReference>
<dbReference type="Gene3D" id="1.10.530.10">
    <property type="match status" value="1"/>
</dbReference>
<dbReference type="InterPro" id="IPR038765">
    <property type="entry name" value="Papain-like_cys_pep_sf"/>
</dbReference>
<keyword evidence="5" id="KW-1133">Transmembrane helix</keyword>
<dbReference type="InterPro" id="IPR008258">
    <property type="entry name" value="Transglycosylase_SLT_dom_1"/>
</dbReference>
<dbReference type="InterPro" id="IPR000064">
    <property type="entry name" value="NLP_P60_dom"/>
</dbReference>
<accession>A0A1J7BE07</accession>
<comment type="caution">
    <text evidence="7">The sequence shown here is derived from an EMBL/GenBank/DDBJ whole genome shotgun (WGS) entry which is preliminary data.</text>
</comment>
<dbReference type="PANTHER" id="PTHR47359:SF3">
    <property type="entry name" value="NLP_P60 DOMAIN-CONTAINING PROTEIN-RELATED"/>
    <property type="match status" value="1"/>
</dbReference>
<dbReference type="InterPro" id="IPR023346">
    <property type="entry name" value="Lysozyme-like_dom_sf"/>
</dbReference>
<keyword evidence="8" id="KW-1185">Reference proteome</keyword>
<keyword evidence="5" id="KW-0472">Membrane</keyword>
<keyword evidence="2" id="KW-0645">Protease</keyword>
<evidence type="ECO:0000256" key="2">
    <source>
        <dbReference type="ARBA" id="ARBA00022670"/>
    </source>
</evidence>
<keyword evidence="3" id="KW-0378">Hydrolase</keyword>
<dbReference type="SUPFAM" id="SSF54001">
    <property type="entry name" value="Cysteine proteinases"/>
    <property type="match status" value="1"/>
</dbReference>
<dbReference type="PROSITE" id="PS51935">
    <property type="entry name" value="NLPC_P60"/>
    <property type="match status" value="1"/>
</dbReference>
<organism evidence="7 8">
    <name type="scientific">Mangrovactinospora gilvigrisea</name>
    <dbReference type="NCBI Taxonomy" id="1428644"/>
    <lineage>
        <taxon>Bacteria</taxon>
        <taxon>Bacillati</taxon>
        <taxon>Actinomycetota</taxon>
        <taxon>Actinomycetes</taxon>
        <taxon>Kitasatosporales</taxon>
        <taxon>Streptomycetaceae</taxon>
        <taxon>Mangrovactinospora</taxon>
    </lineage>
</organism>
<dbReference type="CDD" id="cd13399">
    <property type="entry name" value="Slt35-like"/>
    <property type="match status" value="1"/>
</dbReference>
<keyword evidence="4" id="KW-0788">Thiol protease</keyword>
<comment type="similarity">
    <text evidence="1">Belongs to the peptidase C40 family.</text>
</comment>
<evidence type="ECO:0000256" key="4">
    <source>
        <dbReference type="ARBA" id="ARBA00022807"/>
    </source>
</evidence>
<dbReference type="EMBL" id="MLCF01000070">
    <property type="protein sequence ID" value="OIV36907.1"/>
    <property type="molecule type" value="Genomic_DNA"/>
</dbReference>
<proteinExistence type="inferred from homology"/>
<sequence>MRRSVAVPVVVIGLVLGFVAFLVVGVFVAAGSILGRSGGGDLSDTGLASRTVPAQYRDLIERWGHLCNTLSPAILAAQLYQESGFSPTARSGAGAQGIAQFMPATWAVYGMDANHDGKADIWDPQDAIPSAARYDCALASSTKKVAGDPVDNMLAGYNAGAYRVISSDGVPAISETQNYVQRIRTLAKGFAAPVSGKGNPLPQQVAFSNQAAGAIYYAQNKLGTPYLWGGTGSSAQGGRFDCSGLTQAAYASVGITLPRVANAQWFAGPHPSQDQLQPGDLVFFSKDPNNPIAIHHVGIYVGGGWMIDAPHTGAVIRFDKVSAEGDYFGATRVTAQGAAALPKTAADGSVQAGGGQPAAGG</sequence>
<dbReference type="InterPro" id="IPR051794">
    <property type="entry name" value="PG_Endopeptidase_C40"/>
</dbReference>
<dbReference type="Proteomes" id="UP000243342">
    <property type="component" value="Unassembled WGS sequence"/>
</dbReference>
<dbReference type="PANTHER" id="PTHR47359">
    <property type="entry name" value="PEPTIDOGLYCAN DL-ENDOPEPTIDASE CWLO"/>
    <property type="match status" value="1"/>
</dbReference>
<protein>
    <submittedName>
        <fullName evidence="7">Peptidase P60</fullName>
    </submittedName>
</protein>
<feature type="domain" description="NlpC/P60" evidence="6">
    <location>
        <begin position="208"/>
        <end position="339"/>
    </location>
</feature>
<name>A0A1J7BE07_9ACTN</name>
<keyword evidence="5" id="KW-0812">Transmembrane</keyword>
<dbReference type="SUPFAM" id="SSF53955">
    <property type="entry name" value="Lysozyme-like"/>
    <property type="match status" value="1"/>
</dbReference>
<dbReference type="Pfam" id="PF00877">
    <property type="entry name" value="NLPC_P60"/>
    <property type="match status" value="1"/>
</dbReference>
<evidence type="ECO:0000256" key="3">
    <source>
        <dbReference type="ARBA" id="ARBA00022801"/>
    </source>
</evidence>
<gene>
    <name evidence="7" type="ORF">BIV57_13850</name>
</gene>